<gene>
    <name evidence="2" type="primary">mfd_37</name>
    <name evidence="2" type="ORF">SDC9_122873</name>
</gene>
<keyword evidence="2" id="KW-0378">Hydrolase</keyword>
<evidence type="ECO:0000259" key="1">
    <source>
        <dbReference type="SMART" id="SM01058"/>
    </source>
</evidence>
<dbReference type="Gene3D" id="3.40.50.300">
    <property type="entry name" value="P-loop containing nucleotide triphosphate hydrolases"/>
    <property type="match status" value="1"/>
</dbReference>
<dbReference type="SMART" id="SM01058">
    <property type="entry name" value="CarD_TRCF"/>
    <property type="match status" value="1"/>
</dbReference>
<reference evidence="2" key="1">
    <citation type="submission" date="2019-08" db="EMBL/GenBank/DDBJ databases">
        <authorList>
            <person name="Kucharzyk K."/>
            <person name="Murdoch R.W."/>
            <person name="Higgins S."/>
            <person name="Loffler F."/>
        </authorList>
    </citation>
    <scope>NUCLEOTIDE SEQUENCE</scope>
</reference>
<dbReference type="EMBL" id="VSSQ01026926">
    <property type="protein sequence ID" value="MPM75879.1"/>
    <property type="molecule type" value="Genomic_DNA"/>
</dbReference>
<dbReference type="Gene3D" id="2.40.10.170">
    <property type="match status" value="1"/>
</dbReference>
<dbReference type="InterPro" id="IPR003711">
    <property type="entry name" value="CarD-like/TRCF_RID"/>
</dbReference>
<sequence>MPAEQLDMVQKYIGSEGKAPKVNKLGGSEWIKAKNKVKKSIEDIAEDLVKLYAIRAT</sequence>
<dbReference type="EC" id="3.6.4.-" evidence="2"/>
<comment type="caution">
    <text evidence="2">The sequence shown here is derived from an EMBL/GenBank/DDBJ whole genome shotgun (WGS) entry which is preliminary data.</text>
</comment>
<evidence type="ECO:0000313" key="2">
    <source>
        <dbReference type="EMBL" id="MPM75879.1"/>
    </source>
</evidence>
<accession>A0A645CFX1</accession>
<feature type="domain" description="CarD-like/TRCF RNAP-interacting" evidence="1">
    <location>
        <begin position="1"/>
        <end position="53"/>
    </location>
</feature>
<protein>
    <submittedName>
        <fullName evidence="2">Transcription-repair-coupling factor</fullName>
        <ecNumber evidence="2">3.6.4.-</ecNumber>
    </submittedName>
</protein>
<dbReference type="AlphaFoldDB" id="A0A645CFX1"/>
<dbReference type="GO" id="GO:0016787">
    <property type="term" value="F:hydrolase activity"/>
    <property type="evidence" value="ECO:0007669"/>
    <property type="project" value="UniProtKB-KW"/>
</dbReference>
<name>A0A645CFX1_9ZZZZ</name>
<proteinExistence type="predicted"/>
<organism evidence="2">
    <name type="scientific">bioreactor metagenome</name>
    <dbReference type="NCBI Taxonomy" id="1076179"/>
    <lineage>
        <taxon>unclassified sequences</taxon>
        <taxon>metagenomes</taxon>
        <taxon>ecological metagenomes</taxon>
    </lineage>
</organism>
<dbReference type="InterPro" id="IPR027417">
    <property type="entry name" value="P-loop_NTPase"/>
</dbReference>